<name>A0ABN8XTM2_RANTA</name>
<evidence type="ECO:0000313" key="2">
    <source>
        <dbReference type="EMBL" id="CAI9152685.1"/>
    </source>
</evidence>
<keyword evidence="3" id="KW-1185">Reference proteome</keyword>
<evidence type="ECO:0000313" key="3">
    <source>
        <dbReference type="Proteomes" id="UP001176941"/>
    </source>
</evidence>
<feature type="region of interest" description="Disordered" evidence="1">
    <location>
        <begin position="117"/>
        <end position="157"/>
    </location>
</feature>
<gene>
    <name evidence="2" type="ORF">MRATA1EN1_LOCUS1647</name>
</gene>
<accession>A0ABN8XTM2</accession>
<reference evidence="2" key="1">
    <citation type="submission" date="2023-04" db="EMBL/GenBank/DDBJ databases">
        <authorList>
            <consortium name="ELIXIR-Norway"/>
        </authorList>
    </citation>
    <scope>NUCLEOTIDE SEQUENCE [LARGE SCALE GENOMIC DNA]</scope>
</reference>
<proteinExistence type="predicted"/>
<sequence>MGPCALARLESLMGVVVHPRGRACLRLRAAGLPVRQAGDERTGGSGGGKRDEGRDPRGRKHAAEPAGERRRAWGWLCAHGLVAGHGGAAPQPLRVSAAAFAELGRHCPGVAVWTEPVEASERRGPRSSPFLIPRPEETASGDRAGGGAVSFGSTEAP</sequence>
<organism evidence="2 3">
    <name type="scientific">Rangifer tarandus platyrhynchus</name>
    <name type="common">Svalbard reindeer</name>
    <dbReference type="NCBI Taxonomy" id="3082113"/>
    <lineage>
        <taxon>Eukaryota</taxon>
        <taxon>Metazoa</taxon>
        <taxon>Chordata</taxon>
        <taxon>Craniata</taxon>
        <taxon>Vertebrata</taxon>
        <taxon>Euteleostomi</taxon>
        <taxon>Mammalia</taxon>
        <taxon>Eutheria</taxon>
        <taxon>Laurasiatheria</taxon>
        <taxon>Artiodactyla</taxon>
        <taxon>Ruminantia</taxon>
        <taxon>Pecora</taxon>
        <taxon>Cervidae</taxon>
        <taxon>Odocoileinae</taxon>
        <taxon>Rangifer</taxon>
    </lineage>
</organism>
<evidence type="ECO:0000256" key="1">
    <source>
        <dbReference type="SAM" id="MobiDB-lite"/>
    </source>
</evidence>
<dbReference type="Proteomes" id="UP001176941">
    <property type="component" value="Chromosome 1"/>
</dbReference>
<feature type="region of interest" description="Disordered" evidence="1">
    <location>
        <begin position="35"/>
        <end position="68"/>
    </location>
</feature>
<feature type="compositionally biased region" description="Basic and acidic residues" evidence="1">
    <location>
        <begin position="37"/>
        <end position="68"/>
    </location>
</feature>
<protein>
    <submittedName>
        <fullName evidence="2">Uncharacterized protein</fullName>
    </submittedName>
</protein>
<dbReference type="EMBL" id="OX459937">
    <property type="protein sequence ID" value="CAI9152685.1"/>
    <property type="molecule type" value="Genomic_DNA"/>
</dbReference>